<organism evidence="1 2">
    <name type="scientific">Candidatus Pullilachnospira gallistercoris</name>
    <dbReference type="NCBI Taxonomy" id="2840911"/>
    <lineage>
        <taxon>Bacteria</taxon>
        <taxon>Bacillati</taxon>
        <taxon>Bacillota</taxon>
        <taxon>Clostridia</taxon>
        <taxon>Lachnospirales</taxon>
        <taxon>Lachnospiraceae</taxon>
        <taxon>Lachnospiraceae incertae sedis</taxon>
        <taxon>Candidatus Pullilachnospira</taxon>
    </lineage>
</organism>
<comment type="caution">
    <text evidence="1">The sequence shown here is derived from an EMBL/GenBank/DDBJ whole genome shotgun (WGS) entry which is preliminary data.</text>
</comment>
<gene>
    <name evidence="1" type="ORF">IAA55_06995</name>
</gene>
<sequence length="246" mass="27408">MVLPLFLGVLVLLLFFFRVMSVQWGIQRALEDTGRLLAVTAESGLDESSEKEKQNLAGAAAAGVLLGVREYDVPVSYIRGGILGIDLSDSVLDGNYVDLRARYTVEFPLKFFGNLQWQISQSARNRKWVGYDPAEDRWDGRYVYVTAYGSVFHTTVSCSYLNPSVHGVDISEVDARRNQDGSRYQECRECAHRTGTGSCVYITDYGTAYHRTLECGGLKRTVYRVAYEDAKGYAPCTKCAGGSREM</sequence>
<reference evidence="1" key="2">
    <citation type="journal article" date="2021" name="PeerJ">
        <title>Extensive microbial diversity within the chicken gut microbiome revealed by metagenomics and culture.</title>
        <authorList>
            <person name="Gilroy R."/>
            <person name="Ravi A."/>
            <person name="Getino M."/>
            <person name="Pursley I."/>
            <person name="Horton D.L."/>
            <person name="Alikhan N.F."/>
            <person name="Baker D."/>
            <person name="Gharbi K."/>
            <person name="Hall N."/>
            <person name="Watson M."/>
            <person name="Adriaenssens E.M."/>
            <person name="Foster-Nyarko E."/>
            <person name="Jarju S."/>
            <person name="Secka A."/>
            <person name="Antonio M."/>
            <person name="Oren A."/>
            <person name="Chaudhuri R.R."/>
            <person name="La Ragione R."/>
            <person name="Hildebrand F."/>
            <person name="Pallen M.J."/>
        </authorList>
    </citation>
    <scope>NUCLEOTIDE SEQUENCE</scope>
    <source>
        <strain evidence="1">ChiSjej5B23-6657</strain>
    </source>
</reference>
<evidence type="ECO:0000313" key="2">
    <source>
        <dbReference type="Proteomes" id="UP000823912"/>
    </source>
</evidence>
<evidence type="ECO:0000313" key="1">
    <source>
        <dbReference type="EMBL" id="HIR71010.1"/>
    </source>
</evidence>
<accession>A0A9D1E9V5</accession>
<dbReference type="EMBL" id="DVHM01000110">
    <property type="protein sequence ID" value="HIR71010.1"/>
    <property type="molecule type" value="Genomic_DNA"/>
</dbReference>
<proteinExistence type="predicted"/>
<dbReference type="Proteomes" id="UP000823912">
    <property type="component" value="Unassembled WGS sequence"/>
</dbReference>
<protein>
    <recommendedName>
        <fullName evidence="3">Pilus assembly protein</fullName>
    </recommendedName>
</protein>
<dbReference type="AlphaFoldDB" id="A0A9D1E9V5"/>
<reference evidence="1" key="1">
    <citation type="submission" date="2020-10" db="EMBL/GenBank/DDBJ databases">
        <authorList>
            <person name="Gilroy R."/>
        </authorList>
    </citation>
    <scope>NUCLEOTIDE SEQUENCE</scope>
    <source>
        <strain evidence="1">ChiSjej5B23-6657</strain>
    </source>
</reference>
<evidence type="ECO:0008006" key="3">
    <source>
        <dbReference type="Google" id="ProtNLM"/>
    </source>
</evidence>
<name>A0A9D1E9V5_9FIRM</name>